<dbReference type="Gene3D" id="3.40.190.10">
    <property type="entry name" value="Periplasmic binding protein-like II"/>
    <property type="match status" value="1"/>
</dbReference>
<accession>A0A916T7D6</accession>
<organism evidence="1 2">
    <name type="scientific">Roseibium aquae</name>
    <dbReference type="NCBI Taxonomy" id="1323746"/>
    <lineage>
        <taxon>Bacteria</taxon>
        <taxon>Pseudomonadati</taxon>
        <taxon>Pseudomonadota</taxon>
        <taxon>Alphaproteobacteria</taxon>
        <taxon>Hyphomicrobiales</taxon>
        <taxon>Stappiaceae</taxon>
        <taxon>Roseibium</taxon>
    </lineage>
</organism>
<dbReference type="SUPFAM" id="SSF53850">
    <property type="entry name" value="Periplasmic binding protein-like II"/>
    <property type="match status" value="1"/>
</dbReference>
<gene>
    <name evidence="1" type="ORF">GCM10011316_01650</name>
</gene>
<dbReference type="PANTHER" id="PTHR35841:SF1">
    <property type="entry name" value="PHOSPHONATES-BINDING PERIPLASMIC PROTEIN"/>
    <property type="match status" value="1"/>
</dbReference>
<name>A0A916T7D6_9HYPH</name>
<dbReference type="Pfam" id="PF12974">
    <property type="entry name" value="Phosphonate-bd"/>
    <property type="match status" value="1"/>
</dbReference>
<dbReference type="PANTHER" id="PTHR35841">
    <property type="entry name" value="PHOSPHONATES-BINDING PERIPLASMIC PROTEIN"/>
    <property type="match status" value="1"/>
</dbReference>
<dbReference type="OrthoDB" id="7353682at2"/>
<protein>
    <submittedName>
        <fullName evidence="1">Phosphate ABC transporter substrate-binding protein</fullName>
    </submittedName>
</protein>
<sequence>MTDVVTNDAGKQLKSPALPVFLPMYDWPEIGEATRTLEAALQAAIADRLSDLKAGPDPSPGATLLARWQDPSLLLSQTCGFPLVTTLARKVRPVLTPHYGADGCSGPNYCSFVLAHKKSRLAGLRDAQGLRVVLNGWDSQSGFNALRFALTQLSGDGPFFGSVQISGGHMRSMEAVANAGADICCVDAVCWTLAQSYRPDIAAKLKPIARTPSVPGLPWVTSSARPGEEAAAIRSAAEEVLNSPVLVDIRKTLLIIGYSILKVTDYAVVMAMKTAGEEAGCL</sequence>
<dbReference type="EMBL" id="BMFA01000001">
    <property type="protein sequence ID" value="GGB33260.1"/>
    <property type="molecule type" value="Genomic_DNA"/>
</dbReference>
<dbReference type="AlphaFoldDB" id="A0A916T7D6"/>
<reference evidence="1" key="2">
    <citation type="submission" date="2020-09" db="EMBL/GenBank/DDBJ databases">
        <authorList>
            <person name="Sun Q."/>
            <person name="Zhou Y."/>
        </authorList>
    </citation>
    <scope>NUCLEOTIDE SEQUENCE</scope>
    <source>
        <strain evidence="1">CGMCC 1.12426</strain>
    </source>
</reference>
<evidence type="ECO:0000313" key="1">
    <source>
        <dbReference type="EMBL" id="GGB33260.1"/>
    </source>
</evidence>
<proteinExistence type="predicted"/>
<dbReference type="RefSeq" id="WP_150493477.1">
    <property type="nucleotide sequence ID" value="NZ_BMFA01000001.1"/>
</dbReference>
<evidence type="ECO:0000313" key="2">
    <source>
        <dbReference type="Proteomes" id="UP000605148"/>
    </source>
</evidence>
<dbReference type="Proteomes" id="UP000605148">
    <property type="component" value="Unassembled WGS sequence"/>
</dbReference>
<reference evidence="1" key="1">
    <citation type="journal article" date="2014" name="Int. J. Syst. Evol. Microbiol.">
        <title>Complete genome sequence of Corynebacterium casei LMG S-19264T (=DSM 44701T), isolated from a smear-ripened cheese.</title>
        <authorList>
            <consortium name="US DOE Joint Genome Institute (JGI-PGF)"/>
            <person name="Walter F."/>
            <person name="Albersmeier A."/>
            <person name="Kalinowski J."/>
            <person name="Ruckert C."/>
        </authorList>
    </citation>
    <scope>NUCLEOTIDE SEQUENCE</scope>
    <source>
        <strain evidence="1">CGMCC 1.12426</strain>
    </source>
</reference>
<comment type="caution">
    <text evidence="1">The sequence shown here is derived from an EMBL/GenBank/DDBJ whole genome shotgun (WGS) entry which is preliminary data.</text>
</comment>
<keyword evidence="2" id="KW-1185">Reference proteome</keyword>